<evidence type="ECO:0000256" key="3">
    <source>
        <dbReference type="RuleBase" id="RU000363"/>
    </source>
</evidence>
<dbReference type="InterPro" id="IPR051911">
    <property type="entry name" value="SDR_oxidoreductase"/>
</dbReference>
<dbReference type="CDD" id="cd05374">
    <property type="entry name" value="17beta-HSD-like_SDR_c"/>
    <property type="match status" value="1"/>
</dbReference>
<evidence type="ECO:0000256" key="2">
    <source>
        <dbReference type="ARBA" id="ARBA00023002"/>
    </source>
</evidence>
<reference evidence="4 5" key="1">
    <citation type="submission" date="2015-12" db="EMBL/GenBank/DDBJ databases">
        <title>Dictyostelia acquired genes for synthesis and detection of signals that induce cell-type specialization by lateral gene transfer from prokaryotes.</title>
        <authorList>
            <person name="Gloeckner G."/>
            <person name="Schaap P."/>
        </authorList>
    </citation>
    <scope>NUCLEOTIDE SEQUENCE [LARGE SCALE GENOMIC DNA]</scope>
    <source>
        <strain evidence="4 5">TK</strain>
    </source>
</reference>
<dbReference type="AlphaFoldDB" id="A0A152A4C9"/>
<evidence type="ECO:0000313" key="4">
    <source>
        <dbReference type="EMBL" id="KYR00937.1"/>
    </source>
</evidence>
<dbReference type="SUPFAM" id="SSF51735">
    <property type="entry name" value="NAD(P)-binding Rossmann-fold domains"/>
    <property type="match status" value="1"/>
</dbReference>
<dbReference type="PANTHER" id="PTHR43976:SF16">
    <property type="entry name" value="SHORT-CHAIN DEHYDROGENASE_REDUCTASE FAMILY PROTEIN"/>
    <property type="match status" value="1"/>
</dbReference>
<proteinExistence type="inferred from homology"/>
<organism evidence="4 5">
    <name type="scientific">Tieghemostelium lacteum</name>
    <name type="common">Slime mold</name>
    <name type="synonym">Dictyostelium lacteum</name>
    <dbReference type="NCBI Taxonomy" id="361077"/>
    <lineage>
        <taxon>Eukaryota</taxon>
        <taxon>Amoebozoa</taxon>
        <taxon>Evosea</taxon>
        <taxon>Eumycetozoa</taxon>
        <taxon>Dictyostelia</taxon>
        <taxon>Dictyosteliales</taxon>
        <taxon>Raperosteliaceae</taxon>
        <taxon>Tieghemostelium</taxon>
    </lineage>
</organism>
<name>A0A152A4C9_TIELA</name>
<gene>
    <name evidence="4" type="ORF">DLAC_03000</name>
</gene>
<comment type="caution">
    <text evidence="4">The sequence shown here is derived from an EMBL/GenBank/DDBJ whole genome shotgun (WGS) entry which is preliminary data.</text>
</comment>
<dbReference type="EMBL" id="LODT01000013">
    <property type="protein sequence ID" value="KYR00937.1"/>
    <property type="molecule type" value="Genomic_DNA"/>
</dbReference>
<dbReference type="OrthoDB" id="13950at2759"/>
<comment type="similarity">
    <text evidence="1 3">Belongs to the short-chain dehydrogenases/reductases (SDR) family.</text>
</comment>
<dbReference type="PRINTS" id="PR00080">
    <property type="entry name" value="SDRFAMILY"/>
</dbReference>
<protein>
    <submittedName>
        <fullName evidence="4">Short-chain dehydrogenase/reductase (SDR) family protein</fullName>
    </submittedName>
</protein>
<evidence type="ECO:0000313" key="5">
    <source>
        <dbReference type="Proteomes" id="UP000076078"/>
    </source>
</evidence>
<accession>A0A152A4C9</accession>
<evidence type="ECO:0000256" key="1">
    <source>
        <dbReference type="ARBA" id="ARBA00006484"/>
    </source>
</evidence>
<sequence>MDSEQSIINNNNKTTDYKVWFITGASSGIGLQLALNLISQGYSVAGTSRHLSNIENKINSERFLPLEVDLVNEESVSNALKKTVEKFGRVDVIVNNAGQSILGALEEFSDSEIRDLFDSNLFGPLNVIRHSLKYLRVQKSGLIYNISSIAGFIGNAMTGGYSATKFALSGVSESLKEELKPFGIQVCSVNPGMVKTAILNKIMYPNEVIADYQSREMLNAFYKYRESINLPGTDADKLAKLLIDVSLETNIPAYLFCGVDANNTSKDKITKLTDTINKNEKRAGIDILESK</sequence>
<dbReference type="PANTHER" id="PTHR43976">
    <property type="entry name" value="SHORT CHAIN DEHYDROGENASE"/>
    <property type="match status" value="1"/>
</dbReference>
<dbReference type="Gene3D" id="3.40.50.720">
    <property type="entry name" value="NAD(P)-binding Rossmann-like Domain"/>
    <property type="match status" value="1"/>
</dbReference>
<dbReference type="STRING" id="361077.A0A152A4C9"/>
<dbReference type="OMA" id="HNQQGDP"/>
<dbReference type="Pfam" id="PF00106">
    <property type="entry name" value="adh_short"/>
    <property type="match status" value="1"/>
</dbReference>
<dbReference type="InterPro" id="IPR036291">
    <property type="entry name" value="NAD(P)-bd_dom_sf"/>
</dbReference>
<dbReference type="InParanoid" id="A0A152A4C9"/>
<dbReference type="Proteomes" id="UP000076078">
    <property type="component" value="Unassembled WGS sequence"/>
</dbReference>
<keyword evidence="5" id="KW-1185">Reference proteome</keyword>
<keyword evidence="2" id="KW-0560">Oxidoreductase</keyword>
<dbReference type="GO" id="GO:0016491">
    <property type="term" value="F:oxidoreductase activity"/>
    <property type="evidence" value="ECO:0007669"/>
    <property type="project" value="UniProtKB-KW"/>
</dbReference>
<dbReference type="PRINTS" id="PR00081">
    <property type="entry name" value="GDHRDH"/>
</dbReference>
<dbReference type="InterPro" id="IPR002347">
    <property type="entry name" value="SDR_fam"/>
</dbReference>